<organism evidence="2 3">
    <name type="scientific">Papaver somniferum</name>
    <name type="common">Opium poppy</name>
    <dbReference type="NCBI Taxonomy" id="3469"/>
    <lineage>
        <taxon>Eukaryota</taxon>
        <taxon>Viridiplantae</taxon>
        <taxon>Streptophyta</taxon>
        <taxon>Embryophyta</taxon>
        <taxon>Tracheophyta</taxon>
        <taxon>Spermatophyta</taxon>
        <taxon>Magnoliopsida</taxon>
        <taxon>Ranunculales</taxon>
        <taxon>Papaveraceae</taxon>
        <taxon>Papaveroideae</taxon>
        <taxon>Papaver</taxon>
    </lineage>
</organism>
<evidence type="ECO:0000313" key="3">
    <source>
        <dbReference type="Proteomes" id="UP000316621"/>
    </source>
</evidence>
<accession>A0A4Y7JFK4</accession>
<proteinExistence type="predicted"/>
<dbReference type="Pfam" id="PF08216">
    <property type="entry name" value="CTNNBL"/>
    <property type="match status" value="1"/>
</dbReference>
<feature type="domain" description="Beta-catenin-like protein 1 N-terminal" evidence="1">
    <location>
        <begin position="6"/>
        <end position="81"/>
    </location>
</feature>
<gene>
    <name evidence="2" type="ORF">C5167_007217</name>
</gene>
<reference evidence="2 3" key="1">
    <citation type="journal article" date="2018" name="Science">
        <title>The opium poppy genome and morphinan production.</title>
        <authorList>
            <person name="Guo L."/>
            <person name="Winzer T."/>
            <person name="Yang X."/>
            <person name="Li Y."/>
            <person name="Ning Z."/>
            <person name="He Z."/>
            <person name="Teodor R."/>
            <person name="Lu Y."/>
            <person name="Bowser T.A."/>
            <person name="Graham I.A."/>
            <person name="Ye K."/>
        </authorList>
    </citation>
    <scope>NUCLEOTIDE SEQUENCE [LARGE SCALE GENOMIC DNA]</scope>
    <source>
        <strain evidence="3">cv. HN1</strain>
        <tissue evidence="2">Leaves</tissue>
    </source>
</reference>
<dbReference type="Gene3D" id="1.25.10.10">
    <property type="entry name" value="Leucine-rich Repeat Variant"/>
    <property type="match status" value="1"/>
</dbReference>
<dbReference type="InterPro" id="IPR011989">
    <property type="entry name" value="ARM-like"/>
</dbReference>
<evidence type="ECO:0000259" key="1">
    <source>
        <dbReference type="Pfam" id="PF08216"/>
    </source>
</evidence>
<protein>
    <recommendedName>
        <fullName evidence="1">Beta-catenin-like protein 1 N-terminal domain-containing protein</fullName>
    </recommendedName>
</protein>
<dbReference type="InterPro" id="IPR013180">
    <property type="entry name" value="CTNNBL1_N"/>
</dbReference>
<dbReference type="Proteomes" id="UP000316621">
    <property type="component" value="Chromosome 4"/>
</dbReference>
<keyword evidence="3" id="KW-1185">Reference proteome</keyword>
<evidence type="ECO:0000313" key="2">
    <source>
        <dbReference type="EMBL" id="RZC59914.1"/>
    </source>
</evidence>
<dbReference type="Gramene" id="RZC59914">
    <property type="protein sequence ID" value="RZC59914"/>
    <property type="gene ID" value="C5167_007217"/>
</dbReference>
<name>A0A4Y7JFK4_PAPSO</name>
<sequence length="202" mass="22716">MAILSCSGGKTENYTLLAKFGENDCERITWLMKLFTRYSKKVGAVANHLKSKQIAYLDSFELYKKKCGDGFSTLHVSIDVVKEYRDNIGNAGGTKTVIEKCIARLEENYDQRMELDAQENSGQSMELGVPEKPDQEAVEEEKRFKSLLLCIIVKPWIAGKVMIRLQEESARSDGLTGRSLRLEMVVMVTVKAMAVLLQLALK</sequence>
<dbReference type="EMBL" id="CM010718">
    <property type="protein sequence ID" value="RZC59914.1"/>
    <property type="molecule type" value="Genomic_DNA"/>
</dbReference>
<dbReference type="AlphaFoldDB" id="A0A4Y7JFK4"/>